<keyword evidence="5" id="KW-1133">Transmembrane helix</keyword>
<dbReference type="AlphaFoldDB" id="A0AAN5I490"/>
<dbReference type="FunFam" id="3.40.50.300:FF:000630">
    <property type="entry name" value="ATP-binding cassette (ABC) transporter, putative"/>
    <property type="match status" value="1"/>
</dbReference>
<reference evidence="9" key="1">
    <citation type="submission" date="2022-10" db="EMBL/GenBank/DDBJ databases">
        <title>Genome assembly of Pristionchus species.</title>
        <authorList>
            <person name="Yoshida K."/>
            <person name="Sommer R.J."/>
        </authorList>
    </citation>
    <scope>NUCLEOTIDE SEQUENCE [LARGE SCALE GENOMIC DNA]</scope>
    <source>
        <strain evidence="9">RS5460</strain>
    </source>
</reference>
<evidence type="ECO:0000256" key="2">
    <source>
        <dbReference type="ARBA" id="ARBA00022692"/>
    </source>
</evidence>
<organism evidence="8 9">
    <name type="scientific">Pristionchus mayeri</name>
    <dbReference type="NCBI Taxonomy" id="1317129"/>
    <lineage>
        <taxon>Eukaryota</taxon>
        <taxon>Metazoa</taxon>
        <taxon>Ecdysozoa</taxon>
        <taxon>Nematoda</taxon>
        <taxon>Chromadorea</taxon>
        <taxon>Rhabditida</taxon>
        <taxon>Rhabditina</taxon>
        <taxon>Diplogasteromorpha</taxon>
        <taxon>Diplogasteroidea</taxon>
        <taxon>Neodiplogasteridae</taxon>
        <taxon>Pristionchus</taxon>
    </lineage>
</organism>
<keyword evidence="6" id="KW-0472">Membrane</keyword>
<sequence length="195" mass="21944">MVEPAEGSIAIDGLDTLQIGLHELRRKLAIIPQEPVLFSGSLRFNLDPFSEFSDEQLWKTLELCQLKDFVSSSRGQLSFPIAEGGKNISVGQKQLLCLARVLLRRAKLLILDEATASVDVLTDSLVQSVVREEFREATVIAIAHRLNTVAGYDRIMVLEKGQIVEFDTPFALLSDRNSRYSRMLEKSKKAENRRK</sequence>
<dbReference type="InterPro" id="IPR003439">
    <property type="entry name" value="ABC_transporter-like_ATP-bd"/>
</dbReference>
<dbReference type="CDD" id="cd03244">
    <property type="entry name" value="ABCC_MRP_domain2"/>
    <property type="match status" value="1"/>
</dbReference>
<evidence type="ECO:0000256" key="5">
    <source>
        <dbReference type="ARBA" id="ARBA00022989"/>
    </source>
</evidence>
<dbReference type="PROSITE" id="PS00211">
    <property type="entry name" value="ABC_TRANSPORTER_1"/>
    <property type="match status" value="1"/>
</dbReference>
<dbReference type="GO" id="GO:0042626">
    <property type="term" value="F:ATPase-coupled transmembrane transporter activity"/>
    <property type="evidence" value="ECO:0007669"/>
    <property type="project" value="TreeGrafter"/>
</dbReference>
<keyword evidence="9" id="KW-1185">Reference proteome</keyword>
<keyword evidence="4" id="KW-0067">ATP-binding</keyword>
<dbReference type="Pfam" id="PF00005">
    <property type="entry name" value="ABC_tran"/>
    <property type="match status" value="1"/>
</dbReference>
<dbReference type="GO" id="GO:0005524">
    <property type="term" value="F:ATP binding"/>
    <property type="evidence" value="ECO:0007669"/>
    <property type="project" value="UniProtKB-KW"/>
</dbReference>
<keyword evidence="2" id="KW-0812">Transmembrane</keyword>
<dbReference type="InterPro" id="IPR050173">
    <property type="entry name" value="ABC_transporter_C-like"/>
</dbReference>
<feature type="domain" description="ABC transporter" evidence="7">
    <location>
        <begin position="2"/>
        <end position="116"/>
    </location>
</feature>
<dbReference type="Proteomes" id="UP001328107">
    <property type="component" value="Unassembled WGS sequence"/>
</dbReference>
<comment type="caution">
    <text evidence="8">The sequence shown here is derived from an EMBL/GenBank/DDBJ whole genome shotgun (WGS) entry which is preliminary data.</text>
</comment>
<evidence type="ECO:0000256" key="4">
    <source>
        <dbReference type="ARBA" id="ARBA00022840"/>
    </source>
</evidence>
<proteinExistence type="predicted"/>
<dbReference type="PANTHER" id="PTHR24223:SF415">
    <property type="entry name" value="FI20190P1"/>
    <property type="match status" value="1"/>
</dbReference>
<evidence type="ECO:0000256" key="3">
    <source>
        <dbReference type="ARBA" id="ARBA00022741"/>
    </source>
</evidence>
<dbReference type="GO" id="GO:0016887">
    <property type="term" value="F:ATP hydrolysis activity"/>
    <property type="evidence" value="ECO:0007669"/>
    <property type="project" value="InterPro"/>
</dbReference>
<gene>
    <name evidence="8" type="ORF">PMAYCL1PPCAC_20461</name>
</gene>
<evidence type="ECO:0000313" key="9">
    <source>
        <dbReference type="Proteomes" id="UP001328107"/>
    </source>
</evidence>
<keyword evidence="1" id="KW-0813">Transport</keyword>
<evidence type="ECO:0000256" key="1">
    <source>
        <dbReference type="ARBA" id="ARBA00022448"/>
    </source>
</evidence>
<dbReference type="InterPro" id="IPR027417">
    <property type="entry name" value="P-loop_NTPase"/>
</dbReference>
<name>A0AAN5I490_9BILA</name>
<dbReference type="Gene3D" id="3.40.50.300">
    <property type="entry name" value="P-loop containing nucleotide triphosphate hydrolases"/>
    <property type="match status" value="1"/>
</dbReference>
<accession>A0AAN5I490</accession>
<evidence type="ECO:0000259" key="7">
    <source>
        <dbReference type="Pfam" id="PF00005"/>
    </source>
</evidence>
<keyword evidence="3" id="KW-0547">Nucleotide-binding</keyword>
<dbReference type="SUPFAM" id="SSF52540">
    <property type="entry name" value="P-loop containing nucleoside triphosphate hydrolases"/>
    <property type="match status" value="1"/>
</dbReference>
<dbReference type="PANTHER" id="PTHR24223">
    <property type="entry name" value="ATP-BINDING CASSETTE SUB-FAMILY C"/>
    <property type="match status" value="1"/>
</dbReference>
<evidence type="ECO:0000313" key="8">
    <source>
        <dbReference type="EMBL" id="GMR50266.1"/>
    </source>
</evidence>
<dbReference type="EMBL" id="BTRK01000004">
    <property type="protein sequence ID" value="GMR50266.1"/>
    <property type="molecule type" value="Genomic_DNA"/>
</dbReference>
<dbReference type="GO" id="GO:0016020">
    <property type="term" value="C:membrane"/>
    <property type="evidence" value="ECO:0007669"/>
    <property type="project" value="TreeGrafter"/>
</dbReference>
<protein>
    <recommendedName>
        <fullName evidence="7">ABC transporter domain-containing protein</fullName>
    </recommendedName>
</protein>
<evidence type="ECO:0000256" key="6">
    <source>
        <dbReference type="ARBA" id="ARBA00023136"/>
    </source>
</evidence>
<dbReference type="InterPro" id="IPR017871">
    <property type="entry name" value="ABC_transporter-like_CS"/>
</dbReference>